<evidence type="ECO:0000313" key="15">
    <source>
        <dbReference type="Proteomes" id="UP001295684"/>
    </source>
</evidence>
<feature type="binding site" evidence="10">
    <location>
        <position position="349"/>
    </location>
    <ligand>
        <name>Zn(2+)</name>
        <dbReference type="ChEBI" id="CHEBI:29105"/>
        <label>2</label>
    </ligand>
</feature>
<keyword evidence="5 11" id="KW-0863">Zinc-finger</keyword>
<dbReference type="PROSITE" id="PS50016">
    <property type="entry name" value="ZF_PHD_2"/>
    <property type="match status" value="1"/>
</dbReference>
<reference evidence="14" key="1">
    <citation type="submission" date="2023-07" db="EMBL/GenBank/DDBJ databases">
        <authorList>
            <consortium name="AG Swart"/>
            <person name="Singh M."/>
            <person name="Singh A."/>
            <person name="Seah K."/>
            <person name="Emmerich C."/>
        </authorList>
    </citation>
    <scope>NUCLEOTIDE SEQUENCE</scope>
    <source>
        <strain evidence="14">DP1</strain>
    </source>
</reference>
<dbReference type="CDD" id="cd15587">
    <property type="entry name" value="PHD_Yng1p_like"/>
    <property type="match status" value="1"/>
</dbReference>
<feature type="binding site" evidence="10">
    <location>
        <position position="308"/>
    </location>
    <ligand>
        <name>Zn(2+)</name>
        <dbReference type="ChEBI" id="CHEBI:29105"/>
        <label>1</label>
    </ligand>
</feature>
<evidence type="ECO:0000256" key="3">
    <source>
        <dbReference type="ARBA" id="ARBA00022604"/>
    </source>
</evidence>
<evidence type="ECO:0000256" key="2">
    <source>
        <dbReference type="ARBA" id="ARBA00010210"/>
    </source>
</evidence>
<sequence length="355" mass="40823">MNEPEGSMASCVSISIKTTRAQSTLKKLESLLKQRNRKLQMHLRKFSETKRARNVKQAQMICNLDSEIKDLLAQKSQAYTTLTTILNNELEKVDNQTKRRKDYLSRNNIRPSTAFEYIQSENMSKDSLRTTNDLYSSKNKDFKAKSGVDSQSCGDSLITARRSYPKSVMSCLKSPSQLDSLSIFESSPILKRMKLSESDEKEYSGDNFNLSESCSKASSQPQLLRKSKRKKRKSKILREAIGEDEEIPPKPVKRAKRTKVDQEISRIIALDKAAKKQEEIISRNNMNNYLGELKDNHNNDDSEYFCFCQTISFGNMVACDRKECPIEWFHFDCVGLTTMPEGNWYCQMCKEKVDE</sequence>
<feature type="binding site" evidence="10">
    <location>
        <position position="333"/>
    </location>
    <ligand>
        <name>Zn(2+)</name>
        <dbReference type="ChEBI" id="CHEBI:29105"/>
        <label>1</label>
    </ligand>
</feature>
<keyword evidence="4 10" id="KW-0479">Metal-binding</keyword>
<dbReference type="SMART" id="SM00249">
    <property type="entry name" value="PHD"/>
    <property type="match status" value="1"/>
</dbReference>
<evidence type="ECO:0000259" key="13">
    <source>
        <dbReference type="PROSITE" id="PS50016"/>
    </source>
</evidence>
<evidence type="ECO:0000256" key="7">
    <source>
        <dbReference type="ARBA" id="ARBA00023015"/>
    </source>
</evidence>
<dbReference type="PROSITE" id="PS01359">
    <property type="entry name" value="ZF_PHD_1"/>
    <property type="match status" value="1"/>
</dbReference>
<keyword evidence="9" id="KW-0539">Nucleus</keyword>
<evidence type="ECO:0000256" key="10">
    <source>
        <dbReference type="PIRSR" id="PIRSR628651-51"/>
    </source>
</evidence>
<organism evidence="14 15">
    <name type="scientific">Euplotes crassus</name>
    <dbReference type="NCBI Taxonomy" id="5936"/>
    <lineage>
        <taxon>Eukaryota</taxon>
        <taxon>Sar</taxon>
        <taxon>Alveolata</taxon>
        <taxon>Ciliophora</taxon>
        <taxon>Intramacronucleata</taxon>
        <taxon>Spirotrichea</taxon>
        <taxon>Hypotrichia</taxon>
        <taxon>Euplotida</taxon>
        <taxon>Euplotidae</taxon>
        <taxon>Moneuplotes</taxon>
    </lineage>
</organism>
<dbReference type="PANTHER" id="PTHR10333:SF103">
    <property type="entry name" value="INHIBITOR OF GROWTH PROTEIN 3"/>
    <property type="match status" value="1"/>
</dbReference>
<feature type="region of interest" description="Disordered" evidence="12">
    <location>
        <begin position="204"/>
        <end position="235"/>
    </location>
</feature>
<dbReference type="Proteomes" id="UP001295684">
    <property type="component" value="Unassembled WGS sequence"/>
</dbReference>
<dbReference type="AlphaFoldDB" id="A0AAD1UTK4"/>
<keyword evidence="15" id="KW-1185">Reference proteome</keyword>
<feature type="binding site" evidence="10">
    <location>
        <position position="330"/>
    </location>
    <ligand>
        <name>Zn(2+)</name>
        <dbReference type="ChEBI" id="CHEBI:29105"/>
        <label>1</label>
    </ligand>
</feature>
<dbReference type="InterPro" id="IPR028651">
    <property type="entry name" value="ING_fam"/>
</dbReference>
<evidence type="ECO:0000256" key="4">
    <source>
        <dbReference type="ARBA" id="ARBA00022723"/>
    </source>
</evidence>
<feature type="binding site" evidence="10">
    <location>
        <position position="306"/>
    </location>
    <ligand>
        <name>Zn(2+)</name>
        <dbReference type="ChEBI" id="CHEBI:29105"/>
        <label>1</label>
    </ligand>
</feature>
<comment type="similarity">
    <text evidence="2">Belongs to the ING family.</text>
</comment>
<keyword evidence="8" id="KW-0804">Transcription</keyword>
<dbReference type="GO" id="GO:0008270">
    <property type="term" value="F:zinc ion binding"/>
    <property type="evidence" value="ECO:0007669"/>
    <property type="project" value="UniProtKB-KW"/>
</dbReference>
<dbReference type="InterPro" id="IPR011011">
    <property type="entry name" value="Znf_FYVE_PHD"/>
</dbReference>
<feature type="compositionally biased region" description="Polar residues" evidence="12">
    <location>
        <begin position="206"/>
        <end position="222"/>
    </location>
</feature>
<dbReference type="InterPro" id="IPR013083">
    <property type="entry name" value="Znf_RING/FYVE/PHD"/>
</dbReference>
<evidence type="ECO:0000256" key="12">
    <source>
        <dbReference type="SAM" id="MobiDB-lite"/>
    </source>
</evidence>
<keyword evidence="7" id="KW-0805">Transcription regulation</keyword>
<comment type="caution">
    <text evidence="14">The sequence shown here is derived from an EMBL/GenBank/DDBJ whole genome shotgun (WGS) entry which is preliminary data.</text>
</comment>
<dbReference type="EMBL" id="CAMPGE010012454">
    <property type="protein sequence ID" value="CAI2371220.1"/>
    <property type="molecule type" value="Genomic_DNA"/>
</dbReference>
<dbReference type="SUPFAM" id="SSF57903">
    <property type="entry name" value="FYVE/PHD zinc finger"/>
    <property type="match status" value="1"/>
</dbReference>
<evidence type="ECO:0000256" key="5">
    <source>
        <dbReference type="ARBA" id="ARBA00022771"/>
    </source>
</evidence>
<keyword evidence="6 10" id="KW-0862">Zinc</keyword>
<evidence type="ECO:0000256" key="9">
    <source>
        <dbReference type="ARBA" id="ARBA00023242"/>
    </source>
</evidence>
<dbReference type="InterPro" id="IPR019786">
    <property type="entry name" value="Zinc_finger_PHD-type_CS"/>
</dbReference>
<name>A0AAD1UTK4_EUPCR</name>
<comment type="subcellular location">
    <subcellularLocation>
        <location evidence="1">Nucleus</location>
    </subcellularLocation>
</comment>
<dbReference type="PANTHER" id="PTHR10333">
    <property type="entry name" value="INHIBITOR OF GROWTH PROTEIN"/>
    <property type="match status" value="1"/>
</dbReference>
<dbReference type="InterPro" id="IPR001965">
    <property type="entry name" value="Znf_PHD"/>
</dbReference>
<gene>
    <name evidence="14" type="ORF">ECRASSUSDP1_LOCUS12540</name>
</gene>
<feature type="binding site" evidence="10">
    <location>
        <position position="324"/>
    </location>
    <ligand>
        <name>Zn(2+)</name>
        <dbReference type="ChEBI" id="CHEBI:29105"/>
        <label>2</label>
    </ligand>
</feature>
<feature type="binding site" evidence="10">
    <location>
        <position position="346"/>
    </location>
    <ligand>
        <name>Zn(2+)</name>
        <dbReference type="ChEBI" id="CHEBI:29105"/>
        <label>2</label>
    </ligand>
</feature>
<evidence type="ECO:0000256" key="8">
    <source>
        <dbReference type="ARBA" id="ARBA00023163"/>
    </source>
</evidence>
<evidence type="ECO:0000313" key="14">
    <source>
        <dbReference type="EMBL" id="CAI2371220.1"/>
    </source>
</evidence>
<accession>A0AAD1UTK4</accession>
<proteinExistence type="inferred from homology"/>
<keyword evidence="3" id="KW-0341">Growth regulation</keyword>
<evidence type="ECO:0000256" key="11">
    <source>
        <dbReference type="PROSITE-ProRule" id="PRU00146"/>
    </source>
</evidence>
<protein>
    <recommendedName>
        <fullName evidence="13">PHD-type domain-containing protein</fullName>
    </recommendedName>
</protein>
<dbReference type="InterPro" id="IPR019787">
    <property type="entry name" value="Znf_PHD-finger"/>
</dbReference>
<feature type="domain" description="PHD-type" evidence="13">
    <location>
        <begin position="303"/>
        <end position="352"/>
    </location>
</feature>
<dbReference type="GO" id="GO:0005634">
    <property type="term" value="C:nucleus"/>
    <property type="evidence" value="ECO:0007669"/>
    <property type="project" value="UniProtKB-SubCell"/>
</dbReference>
<evidence type="ECO:0000256" key="1">
    <source>
        <dbReference type="ARBA" id="ARBA00004123"/>
    </source>
</evidence>
<dbReference type="Gene3D" id="3.30.40.10">
    <property type="entry name" value="Zinc/RING finger domain, C3HC4 (zinc finger)"/>
    <property type="match status" value="1"/>
</dbReference>
<feature type="compositionally biased region" description="Basic residues" evidence="12">
    <location>
        <begin position="225"/>
        <end position="235"/>
    </location>
</feature>
<evidence type="ECO:0000256" key="6">
    <source>
        <dbReference type="ARBA" id="ARBA00022833"/>
    </source>
</evidence>
<feature type="binding site" evidence="10">
    <location>
        <position position="319"/>
    </location>
    <ligand>
        <name>Zn(2+)</name>
        <dbReference type="ChEBI" id="CHEBI:29105"/>
        <label>2</label>
    </ligand>
</feature>